<comment type="caution">
    <text evidence="6">The sequence shown here is derived from an EMBL/GenBank/DDBJ whole genome shotgun (WGS) entry which is preliminary data.</text>
</comment>
<reference evidence="6" key="2">
    <citation type="submission" date="2020-12" db="EMBL/GenBank/DDBJ databases">
        <authorList>
            <person name="Kanost M."/>
        </authorList>
    </citation>
    <scope>NUCLEOTIDE SEQUENCE</scope>
</reference>
<reference evidence="6" key="1">
    <citation type="journal article" date="2016" name="Insect Biochem. Mol. Biol.">
        <title>Multifaceted biological insights from a draft genome sequence of the tobacco hornworm moth, Manduca sexta.</title>
        <authorList>
            <person name="Kanost M.R."/>
            <person name="Arrese E.L."/>
            <person name="Cao X."/>
            <person name="Chen Y.R."/>
            <person name="Chellapilla S."/>
            <person name="Goldsmith M.R."/>
            <person name="Grosse-Wilde E."/>
            <person name="Heckel D.G."/>
            <person name="Herndon N."/>
            <person name="Jiang H."/>
            <person name="Papanicolaou A."/>
            <person name="Qu J."/>
            <person name="Soulages J.L."/>
            <person name="Vogel H."/>
            <person name="Walters J."/>
            <person name="Waterhouse R.M."/>
            <person name="Ahn S.J."/>
            <person name="Almeida F.C."/>
            <person name="An C."/>
            <person name="Aqrawi P."/>
            <person name="Bretschneider A."/>
            <person name="Bryant W.B."/>
            <person name="Bucks S."/>
            <person name="Chao H."/>
            <person name="Chevignon G."/>
            <person name="Christen J.M."/>
            <person name="Clarke D.F."/>
            <person name="Dittmer N.T."/>
            <person name="Ferguson L.C.F."/>
            <person name="Garavelou S."/>
            <person name="Gordon K.H.J."/>
            <person name="Gunaratna R.T."/>
            <person name="Han Y."/>
            <person name="Hauser F."/>
            <person name="He Y."/>
            <person name="Heidel-Fischer H."/>
            <person name="Hirsh A."/>
            <person name="Hu Y."/>
            <person name="Jiang H."/>
            <person name="Kalra D."/>
            <person name="Klinner C."/>
            <person name="Konig C."/>
            <person name="Kovar C."/>
            <person name="Kroll A.R."/>
            <person name="Kuwar S.S."/>
            <person name="Lee S.L."/>
            <person name="Lehman R."/>
            <person name="Li K."/>
            <person name="Li Z."/>
            <person name="Liang H."/>
            <person name="Lovelace S."/>
            <person name="Lu Z."/>
            <person name="Mansfield J.H."/>
            <person name="McCulloch K.J."/>
            <person name="Mathew T."/>
            <person name="Morton B."/>
            <person name="Muzny D.M."/>
            <person name="Neunemann D."/>
            <person name="Ongeri F."/>
            <person name="Pauchet Y."/>
            <person name="Pu L.L."/>
            <person name="Pyrousis I."/>
            <person name="Rao X.J."/>
            <person name="Redding A."/>
            <person name="Roesel C."/>
            <person name="Sanchez-Gracia A."/>
            <person name="Schaack S."/>
            <person name="Shukla A."/>
            <person name="Tetreau G."/>
            <person name="Wang Y."/>
            <person name="Xiong G.H."/>
            <person name="Traut W."/>
            <person name="Walsh T.K."/>
            <person name="Worley K.C."/>
            <person name="Wu D."/>
            <person name="Wu W."/>
            <person name="Wu Y.Q."/>
            <person name="Zhang X."/>
            <person name="Zou Z."/>
            <person name="Zucker H."/>
            <person name="Briscoe A.D."/>
            <person name="Burmester T."/>
            <person name="Clem R.J."/>
            <person name="Feyereisen R."/>
            <person name="Grimmelikhuijzen C.J.P."/>
            <person name="Hamodrakas S.J."/>
            <person name="Hansson B.S."/>
            <person name="Huguet E."/>
            <person name="Jermiin L.S."/>
            <person name="Lan Q."/>
            <person name="Lehman H.K."/>
            <person name="Lorenzen M."/>
            <person name="Merzendorfer H."/>
            <person name="Michalopoulos I."/>
            <person name="Morton D.B."/>
            <person name="Muthukrishnan S."/>
            <person name="Oakeshott J.G."/>
            <person name="Palmer W."/>
            <person name="Park Y."/>
            <person name="Passarelli A.L."/>
            <person name="Rozas J."/>
            <person name="Schwartz L.M."/>
            <person name="Smith W."/>
            <person name="Southgate A."/>
            <person name="Vilcinskas A."/>
            <person name="Vogt R."/>
            <person name="Wang P."/>
            <person name="Werren J."/>
            <person name="Yu X.Q."/>
            <person name="Zhou J.J."/>
            <person name="Brown S.J."/>
            <person name="Scherer S.E."/>
            <person name="Richards S."/>
            <person name="Blissard G.W."/>
        </authorList>
    </citation>
    <scope>NUCLEOTIDE SEQUENCE</scope>
</reference>
<dbReference type="InterPro" id="IPR028933">
    <property type="entry name" value="Lebercilin_dom"/>
</dbReference>
<feature type="region of interest" description="Disordered" evidence="4">
    <location>
        <begin position="362"/>
        <end position="418"/>
    </location>
</feature>
<comment type="similarity">
    <text evidence="1">Belongs to the LCA5 family.</text>
</comment>
<evidence type="ECO:0000313" key="6">
    <source>
        <dbReference type="EMBL" id="KAG6461969.1"/>
    </source>
</evidence>
<evidence type="ECO:0000313" key="7">
    <source>
        <dbReference type="Proteomes" id="UP000791440"/>
    </source>
</evidence>
<accession>A0A921ZQE2</accession>
<dbReference type="GO" id="GO:0042073">
    <property type="term" value="P:intraciliary transport"/>
    <property type="evidence" value="ECO:0007669"/>
    <property type="project" value="TreeGrafter"/>
</dbReference>
<feature type="region of interest" description="Disordered" evidence="4">
    <location>
        <begin position="268"/>
        <end position="313"/>
    </location>
</feature>
<evidence type="ECO:0000256" key="1">
    <source>
        <dbReference type="ARBA" id="ARBA00010229"/>
    </source>
</evidence>
<proteinExistence type="inferred from homology"/>
<feature type="coiled-coil region" evidence="3">
    <location>
        <begin position="76"/>
        <end position="189"/>
    </location>
</feature>
<dbReference type="EMBL" id="JH668795">
    <property type="protein sequence ID" value="KAG6461969.1"/>
    <property type="molecule type" value="Genomic_DNA"/>
</dbReference>
<dbReference type="PANTHER" id="PTHR16650:SF6">
    <property type="entry name" value="GH21622P"/>
    <property type="match status" value="1"/>
</dbReference>
<dbReference type="InterPro" id="IPR026188">
    <property type="entry name" value="Lebercilin-like"/>
</dbReference>
<dbReference type="EMBL" id="JH668795">
    <property type="protein sequence ID" value="KAG6461970.1"/>
    <property type="molecule type" value="Genomic_DNA"/>
</dbReference>
<evidence type="ECO:0000256" key="3">
    <source>
        <dbReference type="SAM" id="Coils"/>
    </source>
</evidence>
<dbReference type="Pfam" id="PF15619">
    <property type="entry name" value="Lebercilin"/>
    <property type="match status" value="1"/>
</dbReference>
<organism evidence="6 7">
    <name type="scientific">Manduca sexta</name>
    <name type="common">Tobacco hawkmoth</name>
    <name type="synonym">Tobacco hornworm</name>
    <dbReference type="NCBI Taxonomy" id="7130"/>
    <lineage>
        <taxon>Eukaryota</taxon>
        <taxon>Metazoa</taxon>
        <taxon>Ecdysozoa</taxon>
        <taxon>Arthropoda</taxon>
        <taxon>Hexapoda</taxon>
        <taxon>Insecta</taxon>
        <taxon>Pterygota</taxon>
        <taxon>Neoptera</taxon>
        <taxon>Endopterygota</taxon>
        <taxon>Lepidoptera</taxon>
        <taxon>Glossata</taxon>
        <taxon>Ditrysia</taxon>
        <taxon>Bombycoidea</taxon>
        <taxon>Sphingidae</taxon>
        <taxon>Sphinginae</taxon>
        <taxon>Sphingini</taxon>
        <taxon>Manduca</taxon>
    </lineage>
</organism>
<keyword evidence="7" id="KW-1185">Reference proteome</keyword>
<dbReference type="Proteomes" id="UP000791440">
    <property type="component" value="Unassembled WGS sequence"/>
</dbReference>
<feature type="domain" description="Lebercilin" evidence="5">
    <location>
        <begin position="15"/>
        <end position="207"/>
    </location>
</feature>
<dbReference type="PANTHER" id="PTHR16650">
    <property type="entry name" value="C21ORF13-RELATED"/>
    <property type="match status" value="1"/>
</dbReference>
<keyword evidence="2 3" id="KW-0175">Coiled coil</keyword>
<feature type="compositionally biased region" description="Low complexity" evidence="4">
    <location>
        <begin position="290"/>
        <end position="305"/>
    </location>
</feature>
<name>A0A921ZQE2_MANSE</name>
<feature type="compositionally biased region" description="Acidic residues" evidence="4">
    <location>
        <begin position="381"/>
        <end position="392"/>
    </location>
</feature>
<dbReference type="GO" id="GO:0005930">
    <property type="term" value="C:axoneme"/>
    <property type="evidence" value="ECO:0007669"/>
    <property type="project" value="TreeGrafter"/>
</dbReference>
<protein>
    <recommendedName>
        <fullName evidence="5">Lebercilin domain-containing protein</fullName>
    </recommendedName>
</protein>
<sequence length="559" mass="63889">MSHQTLSSKAGDRYVAQRVLSAKTHRVKQLQNQLADAHYHLQELSNENRVLRAVQKKQEIALQRYENSNAELPQVLNSHTEEMRIQQSKYKQLKQQYKEVTQKLKEKDMQLQQLRDEHQHLLDLSKDRNLLEREKLQAQVTDLTAKVQQQNETITMLQRRIALEAKNFKHQLQNEINKHKDTRHDLDLAISNADKLSSIIEMKEKMLSTAASRPVKSPTKLTSTMNPGRSPPIKMKPPEPSIHRSNDDRLTMDQTILAKLCENSRSISSALSHDEETSSSIEPRSRYARSRTTSNSTRSTPIPTRKSSKGSDDIIELAKTVQDGMADLAIFDDDLDTKNSTPDEVAKKMEAMKAELIKKIKDEEPASRKTSALLRRRSTEESIEEQIVEEEPERPKSKGRRSSNVSFYDNAGGDDVSVGNEYKMAEERIKRENSVLERKLSAKPIDKYCKDIIQDIEKSSKVIDKHVKQFNHSRFEGDKIVEQLQVVDKLNEYVNSKGEISETALTELNNNFKVLTESVLEAAPTRKRSVSGRRNSRCNLLGDSNLSNQDLLDDLLGKK</sequence>
<feature type="region of interest" description="Disordered" evidence="4">
    <location>
        <begin position="209"/>
        <end position="247"/>
    </location>
</feature>
<evidence type="ECO:0000259" key="5">
    <source>
        <dbReference type="Pfam" id="PF15619"/>
    </source>
</evidence>
<dbReference type="AlphaFoldDB" id="A0A921ZQE2"/>
<evidence type="ECO:0000256" key="2">
    <source>
        <dbReference type="ARBA" id="ARBA00023054"/>
    </source>
</evidence>
<gene>
    <name evidence="6" type="ORF">O3G_MSEX012976</name>
</gene>
<evidence type="ECO:0000256" key="4">
    <source>
        <dbReference type="SAM" id="MobiDB-lite"/>
    </source>
</evidence>